<feature type="region of interest" description="Disordered" evidence="1">
    <location>
        <begin position="322"/>
        <end position="346"/>
    </location>
</feature>
<feature type="region of interest" description="Disordered" evidence="1">
    <location>
        <begin position="1"/>
        <end position="27"/>
    </location>
</feature>
<gene>
    <name evidence="3" type="ORF">PtA15_10A326</name>
</gene>
<feature type="compositionally biased region" description="Basic and acidic residues" evidence="1">
    <location>
        <begin position="60"/>
        <end position="70"/>
    </location>
</feature>
<accession>A0ABY7CUC7</accession>
<evidence type="ECO:0000256" key="1">
    <source>
        <dbReference type="SAM" id="MobiDB-lite"/>
    </source>
</evidence>
<feature type="domain" description="CxC1-like cysteine cluster associated with KDZ transposases" evidence="2">
    <location>
        <begin position="137"/>
        <end position="175"/>
    </location>
</feature>
<dbReference type="RefSeq" id="XP_053024459.1">
    <property type="nucleotide sequence ID" value="XM_053160490.1"/>
</dbReference>
<evidence type="ECO:0000259" key="2">
    <source>
        <dbReference type="Pfam" id="PF18802"/>
    </source>
</evidence>
<reference evidence="3" key="1">
    <citation type="submission" date="2022-10" db="EMBL/GenBank/DDBJ databases">
        <title>Puccinia triticina Genome sequencing and assembly.</title>
        <authorList>
            <person name="Li C."/>
        </authorList>
    </citation>
    <scope>NUCLEOTIDE SEQUENCE</scope>
    <source>
        <strain evidence="3">Pt15</strain>
    </source>
</reference>
<keyword evidence="4" id="KW-1185">Reference proteome</keyword>
<evidence type="ECO:0000313" key="4">
    <source>
        <dbReference type="Proteomes" id="UP001164743"/>
    </source>
</evidence>
<dbReference type="PANTHER" id="PTHR33096:SF1">
    <property type="entry name" value="CXC1-LIKE CYSTEINE CLUSTER ASSOCIATED WITH KDZ TRANSPOSASES DOMAIN-CONTAINING PROTEIN"/>
    <property type="match status" value="1"/>
</dbReference>
<dbReference type="Pfam" id="PF18802">
    <property type="entry name" value="CxC1"/>
    <property type="match status" value="1"/>
</dbReference>
<dbReference type="Proteomes" id="UP001164743">
    <property type="component" value="Chromosome 10A"/>
</dbReference>
<name>A0ABY7CUC7_9BASI</name>
<feature type="compositionally biased region" description="Basic and acidic residues" evidence="1">
    <location>
        <begin position="41"/>
        <end position="50"/>
    </location>
</feature>
<sequence length="346" mass="40020">MARRTKIKNPREARSQRLRRSQNAALNASAWSRLRRREIIASEEPDKIENSETMQIPYDPNDKSQRQHEDSESEDEEEDTTSRWLTFAEEEEQEEGIGPSIHSIQEEYRRRAREFNWSCLMKQLHTWYLTLKLHTKNWSGTNAYEEYKSDACKCTAQQKTTRPIDMVDIYVTAEQNQCRERLTDPDLDLLSDAEVKKISDKIEKVSKKLNKDAAEAEALAMSNGCSCCYGIRKMNYTPKLSNSEQNANPYWMRKNLGLVWGLSSKKKSSKQWGIAAQHEYRTSMLRNWDNMRTKMGLPEYASSSNLPEVDVELEEAILEVGADDGEDAEEDMFLNTDAEDDGTDDD</sequence>
<dbReference type="PANTHER" id="PTHR33096">
    <property type="entry name" value="CXC2 DOMAIN-CONTAINING PROTEIN"/>
    <property type="match status" value="1"/>
</dbReference>
<organism evidence="3 4">
    <name type="scientific">Puccinia triticina</name>
    <dbReference type="NCBI Taxonomy" id="208348"/>
    <lineage>
        <taxon>Eukaryota</taxon>
        <taxon>Fungi</taxon>
        <taxon>Dikarya</taxon>
        <taxon>Basidiomycota</taxon>
        <taxon>Pucciniomycotina</taxon>
        <taxon>Pucciniomycetes</taxon>
        <taxon>Pucciniales</taxon>
        <taxon>Pucciniaceae</taxon>
        <taxon>Puccinia</taxon>
    </lineage>
</organism>
<dbReference type="GeneID" id="77801385"/>
<evidence type="ECO:0000313" key="3">
    <source>
        <dbReference type="EMBL" id="WAQ88904.1"/>
    </source>
</evidence>
<dbReference type="EMBL" id="CP110430">
    <property type="protein sequence ID" value="WAQ88904.1"/>
    <property type="molecule type" value="Genomic_DNA"/>
</dbReference>
<feature type="region of interest" description="Disordered" evidence="1">
    <location>
        <begin position="41"/>
        <end position="82"/>
    </location>
</feature>
<dbReference type="InterPro" id="IPR041320">
    <property type="entry name" value="CxC1"/>
</dbReference>
<protein>
    <recommendedName>
        <fullName evidence="2">CxC1-like cysteine cluster associated with KDZ transposases domain-containing protein</fullName>
    </recommendedName>
</protein>
<proteinExistence type="predicted"/>